<feature type="transmembrane region" description="Helical" evidence="5">
    <location>
        <begin position="61"/>
        <end position="81"/>
    </location>
</feature>
<feature type="transmembrane region" description="Helical" evidence="5">
    <location>
        <begin position="185"/>
        <end position="201"/>
    </location>
</feature>
<dbReference type="EMBL" id="FPBX01000017">
    <property type="protein sequence ID" value="SFU73993.1"/>
    <property type="molecule type" value="Genomic_DNA"/>
</dbReference>
<comment type="subcellular location">
    <subcellularLocation>
        <location evidence="1">Membrane</location>
        <topology evidence="1">Multi-pass membrane protein</topology>
    </subcellularLocation>
</comment>
<dbReference type="AlphaFoldDB" id="A0A1I7IM47"/>
<dbReference type="InterPro" id="IPR051533">
    <property type="entry name" value="WaaL-like"/>
</dbReference>
<dbReference type="PANTHER" id="PTHR37422">
    <property type="entry name" value="TEICHURONIC ACID BIOSYNTHESIS PROTEIN TUAE"/>
    <property type="match status" value="1"/>
</dbReference>
<feature type="transmembrane region" description="Helical" evidence="5">
    <location>
        <begin position="117"/>
        <end position="136"/>
    </location>
</feature>
<gene>
    <name evidence="7" type="ORF">SAMN04489707_101758</name>
</gene>
<keyword evidence="7" id="KW-0436">Ligase</keyword>
<evidence type="ECO:0000313" key="7">
    <source>
        <dbReference type="EMBL" id="SFU73993.1"/>
    </source>
</evidence>
<feature type="domain" description="O-antigen ligase-related" evidence="6">
    <location>
        <begin position="191"/>
        <end position="339"/>
    </location>
</feature>
<evidence type="ECO:0000313" key="8">
    <source>
        <dbReference type="Proteomes" id="UP000183656"/>
    </source>
</evidence>
<feature type="transmembrane region" description="Helical" evidence="5">
    <location>
        <begin position="324"/>
        <end position="346"/>
    </location>
</feature>
<evidence type="ECO:0000259" key="6">
    <source>
        <dbReference type="Pfam" id="PF04932"/>
    </source>
</evidence>
<protein>
    <submittedName>
        <fullName evidence="7">O-antigen ligase</fullName>
    </submittedName>
</protein>
<dbReference type="Proteomes" id="UP000183656">
    <property type="component" value="Unassembled WGS sequence"/>
</dbReference>
<organism evidence="7 8">
    <name type="scientific">Paenacidovorax caeni</name>
    <dbReference type="NCBI Taxonomy" id="343013"/>
    <lineage>
        <taxon>Bacteria</taxon>
        <taxon>Pseudomonadati</taxon>
        <taxon>Pseudomonadota</taxon>
        <taxon>Betaproteobacteria</taxon>
        <taxon>Burkholderiales</taxon>
        <taxon>Comamonadaceae</taxon>
        <taxon>Paenacidovorax</taxon>
    </lineage>
</organism>
<evidence type="ECO:0000256" key="5">
    <source>
        <dbReference type="SAM" id="Phobius"/>
    </source>
</evidence>
<keyword evidence="4 5" id="KW-0472">Membrane</keyword>
<accession>A0A1I7IM47</accession>
<dbReference type="Pfam" id="PF04932">
    <property type="entry name" value="Wzy_C"/>
    <property type="match status" value="1"/>
</dbReference>
<dbReference type="GO" id="GO:0016020">
    <property type="term" value="C:membrane"/>
    <property type="evidence" value="ECO:0007669"/>
    <property type="project" value="UniProtKB-SubCell"/>
</dbReference>
<keyword evidence="8" id="KW-1185">Reference proteome</keyword>
<evidence type="ECO:0000256" key="1">
    <source>
        <dbReference type="ARBA" id="ARBA00004141"/>
    </source>
</evidence>
<evidence type="ECO:0000256" key="2">
    <source>
        <dbReference type="ARBA" id="ARBA00022692"/>
    </source>
</evidence>
<keyword evidence="2 5" id="KW-0812">Transmembrane</keyword>
<dbReference type="GO" id="GO:0016874">
    <property type="term" value="F:ligase activity"/>
    <property type="evidence" value="ECO:0007669"/>
    <property type="project" value="UniProtKB-KW"/>
</dbReference>
<feature type="transmembrane region" description="Helical" evidence="5">
    <location>
        <begin position="230"/>
        <end position="249"/>
    </location>
</feature>
<name>A0A1I7IM47_9BURK</name>
<dbReference type="InterPro" id="IPR007016">
    <property type="entry name" value="O-antigen_ligase-rel_domated"/>
</dbReference>
<feature type="transmembrane region" description="Helical" evidence="5">
    <location>
        <begin position="207"/>
        <end position="223"/>
    </location>
</feature>
<feature type="transmembrane region" description="Helical" evidence="5">
    <location>
        <begin position="358"/>
        <end position="378"/>
    </location>
</feature>
<proteinExistence type="predicted"/>
<feature type="transmembrane region" description="Helical" evidence="5">
    <location>
        <begin position="93"/>
        <end position="111"/>
    </location>
</feature>
<dbReference type="PANTHER" id="PTHR37422:SF13">
    <property type="entry name" value="LIPOPOLYSACCHARIDE BIOSYNTHESIS PROTEIN PA4999-RELATED"/>
    <property type="match status" value="1"/>
</dbReference>
<evidence type="ECO:0000256" key="4">
    <source>
        <dbReference type="ARBA" id="ARBA00023136"/>
    </source>
</evidence>
<sequence>MFLKRIQPRLLLAAQWSLVAAFLLFPVAFAPGNVAIALAFLLSLAAGDYRARWQAVRGMPVVWWALGLYAVVLVGALYSPAPGADIGMHLSKYAKLLLLPALLPLLAQTVWRTRCLNAFMAAMGFILASVYANVFWQLPWSVTQNQGWGGDHTVVGDYITQNIMMVFFATAALARGQAARGGYRWAWWLVAALAAVAVTQLSQGRTGYLLLCVAVAGYVFLALRGLSRWVVLGSLALAIGGVLATSQTVRDRIALGLAEAAQSSSMEITSIGGRVNFWKHTALLIQEKPLQGWGTGSYHSVWCQRVTQEGWCWFGGWHPHNQYLFFWMENGVLAVLLFLLLVSAPARASAHAAAQDRPLLWAFSLIFAVDSLINSPLFSGRESHFFTMLLLWLCAQAYFGGRAAQPAAAAP</sequence>
<evidence type="ECO:0000256" key="3">
    <source>
        <dbReference type="ARBA" id="ARBA00022989"/>
    </source>
</evidence>
<reference evidence="7 8" key="1">
    <citation type="submission" date="2016-10" db="EMBL/GenBank/DDBJ databases">
        <authorList>
            <person name="de Groot N.N."/>
        </authorList>
    </citation>
    <scope>NUCLEOTIDE SEQUENCE [LARGE SCALE GENOMIC DNA]</scope>
    <source>
        <strain evidence="7 8">R-24608</strain>
    </source>
</reference>
<dbReference type="STRING" id="343013.SAMN04489707_101758"/>
<keyword evidence="3 5" id="KW-1133">Transmembrane helix</keyword>